<organism evidence="2 3">
    <name type="scientific">Ceraceosorus guamensis</name>
    <dbReference type="NCBI Taxonomy" id="1522189"/>
    <lineage>
        <taxon>Eukaryota</taxon>
        <taxon>Fungi</taxon>
        <taxon>Dikarya</taxon>
        <taxon>Basidiomycota</taxon>
        <taxon>Ustilaginomycotina</taxon>
        <taxon>Exobasidiomycetes</taxon>
        <taxon>Ceraceosorales</taxon>
        <taxon>Ceraceosoraceae</taxon>
        <taxon>Ceraceosorus</taxon>
    </lineage>
</organism>
<feature type="compositionally biased region" description="Acidic residues" evidence="1">
    <location>
        <begin position="697"/>
        <end position="706"/>
    </location>
</feature>
<feature type="compositionally biased region" description="Polar residues" evidence="1">
    <location>
        <begin position="140"/>
        <end position="149"/>
    </location>
</feature>
<feature type="compositionally biased region" description="Polar residues" evidence="1">
    <location>
        <begin position="185"/>
        <end position="194"/>
    </location>
</feature>
<evidence type="ECO:0000313" key="3">
    <source>
        <dbReference type="Proteomes" id="UP000245783"/>
    </source>
</evidence>
<feature type="compositionally biased region" description="Basic and acidic residues" evidence="1">
    <location>
        <begin position="941"/>
        <end position="954"/>
    </location>
</feature>
<feature type="compositionally biased region" description="Polar residues" evidence="1">
    <location>
        <begin position="96"/>
        <end position="107"/>
    </location>
</feature>
<gene>
    <name evidence="2" type="ORF">IE81DRAFT_363764</name>
</gene>
<feature type="region of interest" description="Disordered" evidence="1">
    <location>
        <begin position="1"/>
        <end position="151"/>
    </location>
</feature>
<keyword evidence="3" id="KW-1185">Reference proteome</keyword>
<feature type="compositionally biased region" description="Polar residues" evidence="1">
    <location>
        <begin position="310"/>
        <end position="323"/>
    </location>
</feature>
<feature type="compositionally biased region" description="Polar residues" evidence="1">
    <location>
        <begin position="969"/>
        <end position="983"/>
    </location>
</feature>
<protein>
    <submittedName>
        <fullName evidence="2">Uncharacterized protein</fullName>
    </submittedName>
</protein>
<sequence>MAARPRLSTRKHRLMRDVDLAQEEAPIRKGSAHSAQPSSDAHSSLRSATTHAGSSSAYRPASLSEFAPPPPSTSSSTLVSSHDPIQTAHHSPPASDLTSSDIETSPTLGPVKRKRSFGSTARAFEDALDRATLTGDPGKSASSPLSPRQNRFKFVPQACPQDVRCSISEIEAGLCACAIPATDSGEGSSPNSANEGLAGSHARRRSASRNGAVSELTAVGEVEPAWDARERRRAREAAHASRIGATSSTLSSSEESTELRAEAESSRPRMGSVGLVDPAGEQSRHRSGGLRRAPLSPRYVQHILERTEPASLSSPRGLSSLANLQPDGPIPSPFKRRSSPDPAARPANRPSSVTAAPPSVRASASTSRNAEEDLNPETTSLARQSIRSVFEHMLELEAEAYKSSRARRAERENSNRVLSSERRAEATKRSSSEHMREAPIRPVPTSARSPSLVSARSASASTSRIPQSSARRRRTDEDRLRNLSGTQLDLSNMPFGSHSNGASRNRLAHQRERSLEAVTSELSQPIKPSRHDPSPSKSHGYAARLRAAQADLSNGEPSGSRDAQAHPPKPSGSSIPTKGVPSGAEFVVDESQAAERRTTSSRARSASTGTPHSATGEGEKVSSHEMRTSLLKRSISGSEVPTHSSAPSSFPATARISNSSSRVRSLAAGEEFGRSASGNAEGEADATVSSRSLTVEQLEEEAEEADFAMPPLPADGRIETASRPVRGPDQSLYGQREADEESTPAAPTTPTLHVTAPSAGLMQDFVFPSPTTSDHGTSPLIGSGTGNNSPISGSPRRGHRRGRGSPTISISSRAPADAQTRAEVGRALGSPLLEVPQQWDRSSDSEAARGDERGQDGPGPTRKLDEEPENASESLAGRRRTVRFSPQPEVHETTPLSSPEQPQRRGGPASDFEGRFDLSSKNAAQDSSPPVVDLEPAARAAEPHGFDLLGHDPRFPGMYESPLKEAGRGNSSQGLVRSQLAQQTPPTRKIRSPPPPLGSRTAQSLFPTTPRPPGAFKMSVGSSSVGAAHGIVQSNQDAGAAREPSLRRSIDRSHSLSALAEEDGSQEEIDDLQQDVAADTTPTSAISNPRESTPPRPSRGMSMSVISSMARSADASIASIEAIAVSSSRDLSAGEGNTGRSLREVAVEGLGATLEQLQQVLNASLDVPNRSLLEAQVAQARAKVQEQQEAEEKEAIGGDDTAEEKLALALRRRQKREEDEAAEKAGTEQIEALRSRLGKYTDILVATRNEFGAVSTLAPAATTWFGFKKRSVIMMLSVHVGLYYGLLLLIDQSYEYHLHAAIYDPYYTGFYATEASAFVQDESGVWTTMVMAASSAISSLSSFTQRAAPSLVRNALGL</sequence>
<dbReference type="Proteomes" id="UP000245783">
    <property type="component" value="Unassembled WGS sequence"/>
</dbReference>
<feature type="compositionally biased region" description="Low complexity" evidence="1">
    <location>
        <begin position="245"/>
        <end position="254"/>
    </location>
</feature>
<proteinExistence type="predicted"/>
<evidence type="ECO:0000256" key="1">
    <source>
        <dbReference type="SAM" id="MobiDB-lite"/>
    </source>
</evidence>
<name>A0A316WB72_9BASI</name>
<evidence type="ECO:0000313" key="2">
    <source>
        <dbReference type="EMBL" id="PWN45941.1"/>
    </source>
</evidence>
<feature type="compositionally biased region" description="Polar residues" evidence="1">
    <location>
        <begin position="33"/>
        <end position="57"/>
    </location>
</feature>
<dbReference type="OrthoDB" id="10527398at2759"/>
<feature type="compositionally biased region" description="Polar residues" evidence="1">
    <location>
        <begin position="919"/>
        <end position="928"/>
    </location>
</feature>
<feature type="compositionally biased region" description="Low complexity" evidence="1">
    <location>
        <begin position="1019"/>
        <end position="1028"/>
    </location>
</feature>
<reference evidence="2 3" key="1">
    <citation type="journal article" date="2018" name="Mol. Biol. Evol.">
        <title>Broad Genomic Sampling Reveals a Smut Pathogenic Ancestry of the Fungal Clade Ustilaginomycotina.</title>
        <authorList>
            <person name="Kijpornyongpan T."/>
            <person name="Mondo S.J."/>
            <person name="Barry K."/>
            <person name="Sandor L."/>
            <person name="Lee J."/>
            <person name="Lipzen A."/>
            <person name="Pangilinan J."/>
            <person name="LaButti K."/>
            <person name="Hainaut M."/>
            <person name="Henrissat B."/>
            <person name="Grigoriev I.V."/>
            <person name="Spatafora J.W."/>
            <person name="Aime M.C."/>
        </authorList>
    </citation>
    <scope>NUCLEOTIDE SEQUENCE [LARGE SCALE GENOMIC DNA]</scope>
    <source>
        <strain evidence="2 3">MCA 4658</strain>
    </source>
</reference>
<feature type="compositionally biased region" description="Low complexity" evidence="1">
    <location>
        <begin position="600"/>
        <end position="610"/>
    </location>
</feature>
<feature type="compositionally biased region" description="Low complexity" evidence="1">
    <location>
        <begin position="743"/>
        <end position="757"/>
    </location>
</feature>
<feature type="compositionally biased region" description="Basic and acidic residues" evidence="1">
    <location>
        <begin position="1044"/>
        <end position="1054"/>
    </location>
</feature>
<feature type="compositionally biased region" description="Basic and acidic residues" evidence="1">
    <location>
        <begin position="226"/>
        <end position="239"/>
    </location>
</feature>
<feature type="compositionally biased region" description="Basic and acidic residues" evidence="1">
    <location>
        <begin position="617"/>
        <end position="627"/>
    </location>
</feature>
<feature type="compositionally biased region" description="Basic and acidic residues" evidence="1">
    <location>
        <begin position="401"/>
        <end position="439"/>
    </location>
</feature>
<feature type="compositionally biased region" description="Basic and acidic residues" evidence="1">
    <location>
        <begin position="257"/>
        <end position="267"/>
    </location>
</feature>
<dbReference type="EMBL" id="KZ819353">
    <property type="protein sequence ID" value="PWN45941.1"/>
    <property type="molecule type" value="Genomic_DNA"/>
</dbReference>
<feature type="region of interest" description="Disordered" evidence="1">
    <location>
        <begin position="180"/>
        <end position="383"/>
    </location>
</feature>
<feature type="compositionally biased region" description="Polar residues" evidence="1">
    <location>
        <begin position="1080"/>
        <end position="1091"/>
    </location>
</feature>
<dbReference type="GeneID" id="37038677"/>
<feature type="compositionally biased region" description="Polar residues" evidence="1">
    <location>
        <begin position="635"/>
        <end position="663"/>
    </location>
</feature>
<dbReference type="RefSeq" id="XP_025373101.1">
    <property type="nucleotide sequence ID" value="XM_025516807.1"/>
</dbReference>
<feature type="compositionally biased region" description="Basic and acidic residues" evidence="1">
    <location>
        <begin position="841"/>
        <end position="855"/>
    </location>
</feature>
<feature type="compositionally biased region" description="Acidic residues" evidence="1">
    <location>
        <begin position="1060"/>
        <end position="1073"/>
    </location>
</feature>
<feature type="region of interest" description="Disordered" evidence="1">
    <location>
        <begin position="401"/>
        <end position="1104"/>
    </location>
</feature>
<accession>A0A316WB72</accession>
<dbReference type="InParanoid" id="A0A316WB72"/>
<feature type="compositionally biased region" description="Low complexity" evidence="1">
    <location>
        <begin position="446"/>
        <end position="464"/>
    </location>
</feature>